<dbReference type="InterPro" id="IPR000620">
    <property type="entry name" value="EamA_dom"/>
</dbReference>
<dbReference type="Proteomes" id="UP000293342">
    <property type="component" value="Unassembled WGS sequence"/>
</dbReference>
<dbReference type="PANTHER" id="PTHR42920">
    <property type="entry name" value="OS03G0707200 PROTEIN-RELATED"/>
    <property type="match status" value="1"/>
</dbReference>
<dbReference type="SUPFAM" id="SSF103481">
    <property type="entry name" value="Multidrug resistance efflux transporter EmrE"/>
    <property type="match status" value="2"/>
</dbReference>
<dbReference type="OrthoDB" id="6119273at2"/>
<keyword evidence="11" id="KW-1185">Reference proteome</keyword>
<evidence type="ECO:0000256" key="7">
    <source>
        <dbReference type="SAM" id="MobiDB-lite"/>
    </source>
</evidence>
<feature type="transmembrane region" description="Helical" evidence="8">
    <location>
        <begin position="63"/>
        <end position="84"/>
    </location>
</feature>
<feature type="transmembrane region" description="Helical" evidence="8">
    <location>
        <begin position="90"/>
        <end position="109"/>
    </location>
</feature>
<dbReference type="Gene3D" id="1.10.3730.20">
    <property type="match status" value="1"/>
</dbReference>
<evidence type="ECO:0000256" key="3">
    <source>
        <dbReference type="ARBA" id="ARBA00022475"/>
    </source>
</evidence>
<feature type="transmembrane region" description="Helical" evidence="8">
    <location>
        <begin position="262"/>
        <end position="280"/>
    </location>
</feature>
<protein>
    <submittedName>
        <fullName evidence="10">DMT family transporter</fullName>
    </submittedName>
</protein>
<gene>
    <name evidence="10" type="ORF">E0H75_35210</name>
</gene>
<reference evidence="10 11" key="1">
    <citation type="submission" date="2019-02" db="EMBL/GenBank/DDBJ databases">
        <title>Kribbella capetownensis sp. nov. and Kribbella speibonae sp. nov., isolated from soil.</title>
        <authorList>
            <person name="Curtis S.M."/>
            <person name="Norton I."/>
            <person name="Everest G.J."/>
            <person name="Meyers P.R."/>
        </authorList>
    </citation>
    <scope>NUCLEOTIDE SEQUENCE [LARGE SCALE GENOMIC DNA]</scope>
    <source>
        <strain evidence="10 11">YM53</strain>
    </source>
</reference>
<evidence type="ECO:0000256" key="8">
    <source>
        <dbReference type="SAM" id="Phobius"/>
    </source>
</evidence>
<evidence type="ECO:0000256" key="6">
    <source>
        <dbReference type="ARBA" id="ARBA00023136"/>
    </source>
</evidence>
<evidence type="ECO:0000313" key="10">
    <source>
        <dbReference type="EMBL" id="TCC44121.1"/>
    </source>
</evidence>
<dbReference type="InterPro" id="IPR051258">
    <property type="entry name" value="Diverse_Substrate_Transporter"/>
</dbReference>
<feature type="transmembrane region" description="Helical" evidence="8">
    <location>
        <begin position="121"/>
        <end position="139"/>
    </location>
</feature>
<dbReference type="Pfam" id="PF00892">
    <property type="entry name" value="EamA"/>
    <property type="match status" value="2"/>
</dbReference>
<evidence type="ECO:0000256" key="2">
    <source>
        <dbReference type="ARBA" id="ARBA00007362"/>
    </source>
</evidence>
<dbReference type="GO" id="GO:0005886">
    <property type="term" value="C:plasma membrane"/>
    <property type="evidence" value="ECO:0007669"/>
    <property type="project" value="UniProtKB-SubCell"/>
</dbReference>
<organism evidence="10 11">
    <name type="scientific">Kribbella capetownensis</name>
    <dbReference type="NCBI Taxonomy" id="1572659"/>
    <lineage>
        <taxon>Bacteria</taxon>
        <taxon>Bacillati</taxon>
        <taxon>Actinomycetota</taxon>
        <taxon>Actinomycetes</taxon>
        <taxon>Propionibacteriales</taxon>
        <taxon>Kribbellaceae</taxon>
        <taxon>Kribbella</taxon>
    </lineage>
</organism>
<dbReference type="EMBL" id="SJKD01000010">
    <property type="protein sequence ID" value="TCC44121.1"/>
    <property type="molecule type" value="Genomic_DNA"/>
</dbReference>
<evidence type="ECO:0000256" key="5">
    <source>
        <dbReference type="ARBA" id="ARBA00022989"/>
    </source>
</evidence>
<evidence type="ECO:0000259" key="9">
    <source>
        <dbReference type="Pfam" id="PF00892"/>
    </source>
</evidence>
<dbReference type="InterPro" id="IPR037185">
    <property type="entry name" value="EmrE-like"/>
</dbReference>
<proteinExistence type="inferred from homology"/>
<keyword evidence="6 8" id="KW-0472">Membrane</keyword>
<feature type="transmembrane region" description="Helical" evidence="8">
    <location>
        <begin position="145"/>
        <end position="164"/>
    </location>
</feature>
<dbReference type="AlphaFoldDB" id="A0A4R0JBU2"/>
<comment type="similarity">
    <text evidence="2">Belongs to the EamA transporter family.</text>
</comment>
<feature type="transmembrane region" description="Helical" evidence="8">
    <location>
        <begin position="238"/>
        <end position="256"/>
    </location>
</feature>
<keyword evidence="5 8" id="KW-1133">Transmembrane helix</keyword>
<feature type="region of interest" description="Disordered" evidence="7">
    <location>
        <begin position="283"/>
        <end position="304"/>
    </location>
</feature>
<feature type="domain" description="EamA" evidence="9">
    <location>
        <begin position="1"/>
        <end position="135"/>
    </location>
</feature>
<dbReference type="PANTHER" id="PTHR42920:SF5">
    <property type="entry name" value="EAMA DOMAIN-CONTAINING PROTEIN"/>
    <property type="match status" value="1"/>
</dbReference>
<name>A0A4R0JBU2_9ACTN</name>
<feature type="transmembrane region" description="Helical" evidence="8">
    <location>
        <begin position="33"/>
        <end position="51"/>
    </location>
</feature>
<accession>A0A4R0JBU2</accession>
<feature type="transmembrane region" description="Helical" evidence="8">
    <location>
        <begin position="205"/>
        <end position="226"/>
    </location>
</feature>
<keyword evidence="3" id="KW-1003">Cell membrane</keyword>
<feature type="compositionally biased region" description="Polar residues" evidence="7">
    <location>
        <begin position="291"/>
        <end position="304"/>
    </location>
</feature>
<feature type="domain" description="EamA" evidence="9">
    <location>
        <begin position="147"/>
        <end position="277"/>
    </location>
</feature>
<sequence length="346" mass="35154">MGALFCLLSAAGFGAMAVFGKLSYDAGVSVNALLLVRFGLAGAVLLAIALARGALRNLPRRAVFAGLGMGVFGYAAQAGLYFSALARIDASLVALILYVYPVLVMAGAVVLRRERASRRRVWALGLALGGIGLVLSGAATGRFDIVGALLALGAAIVYTGYILIGDRVDMSPLALAALVCSGAFGTFLLTGFVRGGTDLGFAPAGWLWLGALALVSTVAAILLFFAGMARVGPSVASILSILEPVVTVIAAAVVFGEVLTPIQWLGGALVLSAVLIVQWPSRPSAQAGHRPSTQAGRRSSAQAGRQTGAVARSALARVAALRFFGADDQAATHNSCACSAPKSPAA</sequence>
<evidence type="ECO:0000256" key="1">
    <source>
        <dbReference type="ARBA" id="ARBA00004651"/>
    </source>
</evidence>
<evidence type="ECO:0000256" key="4">
    <source>
        <dbReference type="ARBA" id="ARBA00022692"/>
    </source>
</evidence>
<comment type="caution">
    <text evidence="10">The sequence shown here is derived from an EMBL/GenBank/DDBJ whole genome shotgun (WGS) entry which is preliminary data.</text>
</comment>
<evidence type="ECO:0000313" key="11">
    <source>
        <dbReference type="Proteomes" id="UP000293342"/>
    </source>
</evidence>
<keyword evidence="4 8" id="KW-0812">Transmembrane</keyword>
<dbReference type="RefSeq" id="WP_131518043.1">
    <property type="nucleotide sequence ID" value="NZ_SJKD01000010.1"/>
</dbReference>
<comment type="subcellular location">
    <subcellularLocation>
        <location evidence="1">Cell membrane</location>
        <topology evidence="1">Multi-pass membrane protein</topology>
    </subcellularLocation>
</comment>
<feature type="transmembrane region" description="Helical" evidence="8">
    <location>
        <begin position="173"/>
        <end position="193"/>
    </location>
</feature>